<dbReference type="InterPro" id="IPR036322">
    <property type="entry name" value="WD40_repeat_dom_sf"/>
</dbReference>
<dbReference type="Pfam" id="PF17034">
    <property type="entry name" value="zinc_ribbon_16"/>
    <property type="match status" value="1"/>
</dbReference>
<dbReference type="GO" id="GO:0034198">
    <property type="term" value="P:cellular response to amino acid starvation"/>
    <property type="evidence" value="ECO:0007669"/>
    <property type="project" value="TreeGrafter"/>
</dbReference>
<keyword evidence="2" id="KW-0853">WD repeat</keyword>
<comment type="caution">
    <text evidence="6">The sequence shown here is derived from an EMBL/GenBank/DDBJ whole genome shotgun (WGS) entry which is preliminary data.</text>
</comment>
<dbReference type="AlphaFoldDB" id="A0A9D4P1E1"/>
<feature type="domain" description="GATOR2 complex protein MIO zinc-ribbon like" evidence="4">
    <location>
        <begin position="910"/>
        <end position="1040"/>
    </location>
</feature>
<dbReference type="Pfam" id="PF21720">
    <property type="entry name" value="MIOS_WD40"/>
    <property type="match status" value="1"/>
</dbReference>
<evidence type="ECO:0000259" key="4">
    <source>
        <dbReference type="Pfam" id="PF17034"/>
    </source>
</evidence>
<sequence length="1050" mass="120354">MAILAEDSKIMSMANTDLIWSLYPDRFVTFGNELKLYVVDTFTELPQMFGGIKLSELSFSQILTSKSEFRSEFAFRIKSFNYKMAILAEDSKIMSMANTDLIWSLYPDRFVTFGNELKLYVVDTFTELPQMFGGIKLSELSFSQILTSKSEFRSEFAFRIKSMACNNRLLKHGADVLYALGYQNGKIVLNSFDSSSNSTGKESDAGYHHSNVVGKEFIQEYPRSCNALDFCQIDNNLLASGFERNKNDYSVMIWDIAHTGINYNQAAQSATISGTTKPLYQSALNDQVHSLRWFRNRSLICGMNNKHIKLIDAKESSNQGHCASTKGVYGITPDTHSDYRFASFFENYIYVWDLRFFESPLVTIGPEPSSFVKLEWCPTRSNILAALLKDTNSIRLYDHKQYTNFNELPEPSILKRDITPFEVNNSQILSSFSWHPTNEFQMTVITSNGVIRDFKVVDRITLNWSPISEIIWTHGKKILQCIDSRDSIYKEIDDIAVRMRKLAIDGYGLSVDKLWQMFCKDSPLYFVWKWIFMHLNRNDQKNQPMKSSNDEITYDIFSVRNTERFFGIMGILFGKESPKKLLHSSELIFPTNFPMALSKKEIYISFGRAKALQYCGWSDRYSPTSFAPSFDFDELTITPKLDPNIPCNYFISTNENEHNYTRLAAIMVFNGRVSEAIEYLNRASDFANKNSCNNHKSNDLHSNGKQADKAVSLNAIALALSTFIANVDRLDKSNGNLYIWEDICSKLKPKLDDPCIKAIFNFVSVDSNSDAGKYSEIINDEKLDIADRVAFACLYLPDTELVDFLIRVQNNLFEKNDLRAILFTGLTEDGLELFRRYIESTSDVQTISLILLWTLPHSLCKIPIVKTWIDNYKQLLDCWRLWNVRAQFDLKWYDSLNYSEEPRQQIYIVCNYCRSPISTYTHNDSNTKSPISHPPPISHHQYNRASSANSSSNKLRICSCSSCGKTLPRCSLCLTQLGTPAGIHWRSGFILEKSNRKLSPFSSWFTWCQTCRHGGHSVHLLEWFTENTLCPVAGCKCKCMCLDSNARPIY</sequence>
<dbReference type="InterPro" id="IPR031488">
    <property type="entry name" value="Zn_ribbon_mio"/>
</dbReference>
<evidence type="ECO:0000256" key="2">
    <source>
        <dbReference type="ARBA" id="ARBA00022574"/>
    </source>
</evidence>
<dbReference type="Gene3D" id="2.130.10.10">
    <property type="entry name" value="YVTN repeat-like/Quinoprotein amine dehydrogenase"/>
    <property type="match status" value="1"/>
</dbReference>
<name>A0A9D4P1E1_DERFA</name>
<dbReference type="Pfam" id="PF21719">
    <property type="entry name" value="MIOS_a-sol"/>
    <property type="match status" value="1"/>
</dbReference>
<evidence type="ECO:0000313" key="6">
    <source>
        <dbReference type="EMBL" id="KAH7642227.1"/>
    </source>
</evidence>
<dbReference type="PANTHER" id="PTHR16453:SF9">
    <property type="entry name" value="GATOR COMPLEX PROTEIN MIOS"/>
    <property type="match status" value="1"/>
</dbReference>
<evidence type="ECO:0000259" key="5">
    <source>
        <dbReference type="Pfam" id="PF21719"/>
    </source>
</evidence>
<dbReference type="SUPFAM" id="SSF50978">
    <property type="entry name" value="WD40 repeat-like"/>
    <property type="match status" value="1"/>
</dbReference>
<keyword evidence="3" id="KW-0677">Repeat</keyword>
<evidence type="ECO:0008006" key="7">
    <source>
        <dbReference type="Google" id="ProtNLM"/>
    </source>
</evidence>
<organism evidence="6">
    <name type="scientific">Dermatophagoides farinae</name>
    <name type="common">American house dust mite</name>
    <dbReference type="NCBI Taxonomy" id="6954"/>
    <lineage>
        <taxon>Eukaryota</taxon>
        <taxon>Metazoa</taxon>
        <taxon>Ecdysozoa</taxon>
        <taxon>Arthropoda</taxon>
        <taxon>Chelicerata</taxon>
        <taxon>Arachnida</taxon>
        <taxon>Acari</taxon>
        <taxon>Acariformes</taxon>
        <taxon>Sarcoptiformes</taxon>
        <taxon>Astigmata</taxon>
        <taxon>Psoroptidia</taxon>
        <taxon>Analgoidea</taxon>
        <taxon>Pyroglyphidae</taxon>
        <taxon>Dermatophagoidinae</taxon>
        <taxon>Dermatophagoides</taxon>
    </lineage>
</organism>
<reference evidence="6" key="1">
    <citation type="submission" date="2020-06" db="EMBL/GenBank/DDBJ databases">
        <authorList>
            <person name="Ji K."/>
            <person name="Li J."/>
        </authorList>
    </citation>
    <scope>NUCLEOTIDE SEQUENCE</scope>
    <source>
        <strain evidence="6">JKM2019</strain>
        <tissue evidence="6">Whole body</tissue>
    </source>
</reference>
<dbReference type="InterPro" id="IPR015943">
    <property type="entry name" value="WD40/YVTN_repeat-like_dom_sf"/>
</dbReference>
<gene>
    <name evidence="6" type="ORF">HUG17_5272</name>
</gene>
<dbReference type="InterPro" id="IPR049092">
    <property type="entry name" value="MIOS_a-sol"/>
</dbReference>
<dbReference type="InterPro" id="IPR037593">
    <property type="entry name" value="MIOS/Sea4"/>
</dbReference>
<dbReference type="EMBL" id="SDOV01000004">
    <property type="protein sequence ID" value="KAH7642227.1"/>
    <property type="molecule type" value="Genomic_DNA"/>
</dbReference>
<accession>A0A9D4P1E1</accession>
<evidence type="ECO:0000256" key="1">
    <source>
        <dbReference type="ARBA" id="ARBA00009713"/>
    </source>
</evidence>
<comment type="similarity">
    <text evidence="1">Belongs to the WD repeat mio family.</text>
</comment>
<feature type="domain" description="MIOS-like alpha-solenoid" evidence="5">
    <location>
        <begin position="648"/>
        <end position="795"/>
    </location>
</feature>
<dbReference type="Proteomes" id="UP000828236">
    <property type="component" value="Unassembled WGS sequence"/>
</dbReference>
<evidence type="ECO:0000256" key="3">
    <source>
        <dbReference type="ARBA" id="ARBA00022737"/>
    </source>
</evidence>
<reference evidence="6" key="2">
    <citation type="journal article" date="2021" name="World Allergy Organ. J.">
        <title>Chromosome-level assembly of Dermatophagoides farinae genome and transcriptome reveals two novel allergens Der f 37 and Der f 39.</title>
        <authorList>
            <person name="Chen J."/>
            <person name="Cai Z."/>
            <person name="Fan D."/>
            <person name="Hu J."/>
            <person name="Hou Y."/>
            <person name="He Y."/>
            <person name="Zhang Z."/>
            <person name="Zhao Z."/>
            <person name="Gao P."/>
            <person name="Hu W."/>
            <person name="Sun J."/>
            <person name="Li J."/>
            <person name="Ji K."/>
        </authorList>
    </citation>
    <scope>NUCLEOTIDE SEQUENCE</scope>
    <source>
        <strain evidence="6">JKM2019</strain>
    </source>
</reference>
<dbReference type="GO" id="GO:0005737">
    <property type="term" value="C:cytoplasm"/>
    <property type="evidence" value="ECO:0007669"/>
    <property type="project" value="TreeGrafter"/>
</dbReference>
<dbReference type="PANTHER" id="PTHR16453">
    <property type="entry name" value="WD40 DOMAIN-CONTAINING PROTEIN MIO FAMILY MEMBER"/>
    <property type="match status" value="1"/>
</dbReference>
<dbReference type="GO" id="GO:1904263">
    <property type="term" value="P:positive regulation of TORC1 signaling"/>
    <property type="evidence" value="ECO:0007669"/>
    <property type="project" value="TreeGrafter"/>
</dbReference>
<proteinExistence type="inferred from homology"/>
<protein>
    <recommendedName>
        <fullName evidence="7">WD repeat protein mio zinc-ribbon like domain-containing protein</fullName>
    </recommendedName>
</protein>
<dbReference type="CDD" id="cd16691">
    <property type="entry name" value="mRING-H2-C3H3C2_Mio"/>
    <property type="match status" value="1"/>
</dbReference>